<evidence type="ECO:0000313" key="1">
    <source>
        <dbReference type="EMBL" id="CAB3405910.1"/>
    </source>
</evidence>
<dbReference type="EMBL" id="CADEPM010000005">
    <property type="protein sequence ID" value="CAB3405910.1"/>
    <property type="molecule type" value="Genomic_DNA"/>
</dbReference>
<sequence length="272" mass="31426">MSPTISNGSGYFVFVKVDTNKKDLIEKTKSVALSMKMCSERNRDMNNQEATIPLNCVRYMDEEFMSRQSTTREKMHHDMKTSIEFGLKSSPIHIANASGFPVWAQVESDKNRLLEKCQNLSIDTVRDCGFVRIGINEFLDFTANCFNEPYQLALYYEKRKFGGLVKIMNPFAAAEKNNIIIDKYLNIKYTPQGKVWEDVSGIVYGTDEPRQVIVRNLSNFPVVALFDVEYEHLLKIKQQIKEFGDLVALKDIFEEKEKKLDITAQNNLRQYE</sequence>
<comment type="caution">
    <text evidence="1">The sequence shown here is derived from an EMBL/GenBank/DDBJ whole genome shotgun (WGS) entry which is preliminary data.</text>
</comment>
<proteinExistence type="predicted"/>
<name>A0A8S1EZB8_9PELO</name>
<organism evidence="1 2">
    <name type="scientific">Caenorhabditis bovis</name>
    <dbReference type="NCBI Taxonomy" id="2654633"/>
    <lineage>
        <taxon>Eukaryota</taxon>
        <taxon>Metazoa</taxon>
        <taxon>Ecdysozoa</taxon>
        <taxon>Nematoda</taxon>
        <taxon>Chromadorea</taxon>
        <taxon>Rhabditida</taxon>
        <taxon>Rhabditina</taxon>
        <taxon>Rhabditomorpha</taxon>
        <taxon>Rhabditoidea</taxon>
        <taxon>Rhabditidae</taxon>
        <taxon>Peloderinae</taxon>
        <taxon>Caenorhabditis</taxon>
    </lineage>
</organism>
<reference evidence="1 2" key="1">
    <citation type="submission" date="2020-04" db="EMBL/GenBank/DDBJ databases">
        <authorList>
            <person name="Laetsch R D."/>
            <person name="Stevens L."/>
            <person name="Kumar S."/>
            <person name="Blaxter L. M."/>
        </authorList>
    </citation>
    <scope>NUCLEOTIDE SEQUENCE [LARGE SCALE GENOMIC DNA]</scope>
</reference>
<keyword evidence="2" id="KW-1185">Reference proteome</keyword>
<protein>
    <submittedName>
        <fullName evidence="1">Uncharacterized protein</fullName>
    </submittedName>
</protein>
<evidence type="ECO:0000313" key="2">
    <source>
        <dbReference type="Proteomes" id="UP000494206"/>
    </source>
</evidence>
<gene>
    <name evidence="1" type="ORF">CBOVIS_LOCUS8052</name>
</gene>
<dbReference type="AlphaFoldDB" id="A0A8S1EZB8"/>
<dbReference type="Proteomes" id="UP000494206">
    <property type="component" value="Unassembled WGS sequence"/>
</dbReference>
<accession>A0A8S1EZB8</accession>